<proteinExistence type="predicted"/>
<organism evidence="2 3">
    <name type="scientific">Zymoseptoria brevis</name>
    <dbReference type="NCBI Taxonomy" id="1047168"/>
    <lineage>
        <taxon>Eukaryota</taxon>
        <taxon>Fungi</taxon>
        <taxon>Dikarya</taxon>
        <taxon>Ascomycota</taxon>
        <taxon>Pezizomycotina</taxon>
        <taxon>Dothideomycetes</taxon>
        <taxon>Dothideomycetidae</taxon>
        <taxon>Mycosphaerellales</taxon>
        <taxon>Mycosphaerellaceae</taxon>
        <taxon>Zymoseptoria</taxon>
    </lineage>
</organism>
<feature type="compositionally biased region" description="Low complexity" evidence="1">
    <location>
        <begin position="69"/>
        <end position="78"/>
    </location>
</feature>
<dbReference type="EMBL" id="LAFY01000270">
    <property type="protein sequence ID" value="KJY01832.1"/>
    <property type="molecule type" value="Genomic_DNA"/>
</dbReference>
<evidence type="ECO:0000256" key="1">
    <source>
        <dbReference type="SAM" id="MobiDB-lite"/>
    </source>
</evidence>
<feature type="compositionally biased region" description="Polar residues" evidence="1">
    <location>
        <begin position="79"/>
        <end position="101"/>
    </location>
</feature>
<feature type="region of interest" description="Disordered" evidence="1">
    <location>
        <begin position="1"/>
        <end position="101"/>
    </location>
</feature>
<dbReference type="PANTHER" id="PTHR37540:SF5">
    <property type="entry name" value="TRANSCRIPTION FACTOR DOMAIN-CONTAINING PROTEIN"/>
    <property type="match status" value="1"/>
</dbReference>
<dbReference type="InterPro" id="IPR021858">
    <property type="entry name" value="Fun_TF"/>
</dbReference>
<dbReference type="Pfam" id="PF11951">
    <property type="entry name" value="Fungal_trans_2"/>
    <property type="match status" value="1"/>
</dbReference>
<sequence length="341" mass="37483">MSGNGGRPPALNFITYEPGSKPTNRDPTLRSRVRSHVTRLQHRKEREKKKLAGSPGTFQLLTTEHEDSSAAAESEPSTPIRNSPMTAGPSRSSSITAFRSAGTQTAHVPVSAAQLVRSSKVAGNVSRQHALGDPNDRMARILANLNLDFPTVFDHYKWIVRVQSPSFDRIFMPSAPAGTGYQTLTSRIIDDPALVGTAVLVAAGHILSIRNTTMSINVARCIFELKHFVLNIVNEALRDPSRATSDALICAVLILASHEGLQGSTASFHVHMRGLVGMINLRGGLSQINSNQKFLERYVIWQDTNVCAVMRCEPYWSRTVRHTEGLQEVKPDPAMWLLKEV</sequence>
<dbReference type="STRING" id="1047168.A0A0F4GWP1"/>
<accession>A0A0F4GWP1</accession>
<dbReference type="Proteomes" id="UP000033647">
    <property type="component" value="Unassembled WGS sequence"/>
</dbReference>
<evidence type="ECO:0008006" key="4">
    <source>
        <dbReference type="Google" id="ProtNLM"/>
    </source>
</evidence>
<dbReference type="AlphaFoldDB" id="A0A0F4GWP1"/>
<dbReference type="OrthoDB" id="4159781at2759"/>
<keyword evidence="3" id="KW-1185">Reference proteome</keyword>
<feature type="compositionally biased region" description="Basic residues" evidence="1">
    <location>
        <begin position="31"/>
        <end position="51"/>
    </location>
</feature>
<dbReference type="PANTHER" id="PTHR37540">
    <property type="entry name" value="TRANSCRIPTION FACTOR (ACR-2), PUTATIVE-RELATED-RELATED"/>
    <property type="match status" value="1"/>
</dbReference>
<name>A0A0F4GWP1_9PEZI</name>
<protein>
    <recommendedName>
        <fullName evidence="4">Transcription factor domain-containing protein</fullName>
    </recommendedName>
</protein>
<reference evidence="2 3" key="1">
    <citation type="submission" date="2015-03" db="EMBL/GenBank/DDBJ databases">
        <title>RNA-seq based gene annotation and comparative genomics of four Zymoseptoria species reveal species-specific pathogenicity related genes and transposable element activity.</title>
        <authorList>
            <person name="Grandaubert J."/>
            <person name="Bhattacharyya A."/>
            <person name="Stukenbrock E.H."/>
        </authorList>
    </citation>
    <scope>NUCLEOTIDE SEQUENCE [LARGE SCALE GENOMIC DNA]</scope>
    <source>
        <strain evidence="2 3">Zb18110</strain>
    </source>
</reference>
<comment type="caution">
    <text evidence="2">The sequence shown here is derived from an EMBL/GenBank/DDBJ whole genome shotgun (WGS) entry which is preliminary data.</text>
</comment>
<evidence type="ECO:0000313" key="3">
    <source>
        <dbReference type="Proteomes" id="UP000033647"/>
    </source>
</evidence>
<evidence type="ECO:0000313" key="2">
    <source>
        <dbReference type="EMBL" id="KJY01832.1"/>
    </source>
</evidence>
<gene>
    <name evidence="2" type="ORF">TI39_contig278g00065</name>
</gene>